<gene>
    <name evidence="1" type="ORF">IQ217_08530</name>
</gene>
<dbReference type="RefSeq" id="WP_194019621.1">
    <property type="nucleotide sequence ID" value="NZ_JADEVV010000019.1"/>
</dbReference>
<reference evidence="1 2" key="1">
    <citation type="submission" date="2020-10" db="EMBL/GenBank/DDBJ databases">
        <authorList>
            <person name="Castelo-Branco R."/>
            <person name="Eusebio N."/>
            <person name="Adriana R."/>
            <person name="Vieira A."/>
            <person name="Brugerolle De Fraissinette N."/>
            <person name="Rezende De Castro R."/>
            <person name="Schneider M.P."/>
            <person name="Vasconcelos V."/>
            <person name="Leao P.N."/>
        </authorList>
    </citation>
    <scope>NUCLEOTIDE SEQUENCE [LARGE SCALE GENOMIC DNA]</scope>
    <source>
        <strain evidence="1 2">LEGE 00031</strain>
    </source>
</reference>
<protein>
    <submittedName>
        <fullName evidence="1">Uncharacterized protein</fullName>
    </submittedName>
</protein>
<evidence type="ECO:0000313" key="1">
    <source>
        <dbReference type="EMBL" id="MBE9253887.1"/>
    </source>
</evidence>
<proteinExistence type="predicted"/>
<keyword evidence="2" id="KW-1185">Reference proteome</keyword>
<evidence type="ECO:0000313" key="2">
    <source>
        <dbReference type="Proteomes" id="UP000658720"/>
    </source>
</evidence>
<accession>A0ABR9VRD7</accession>
<organism evidence="1 2">
    <name type="scientific">Synechocystis salina LEGE 00031</name>
    <dbReference type="NCBI Taxonomy" id="1828736"/>
    <lineage>
        <taxon>Bacteria</taxon>
        <taxon>Bacillati</taxon>
        <taxon>Cyanobacteriota</taxon>
        <taxon>Cyanophyceae</taxon>
        <taxon>Synechococcales</taxon>
        <taxon>Merismopediaceae</taxon>
        <taxon>Synechocystis</taxon>
    </lineage>
</organism>
<sequence>MDDFKDSLDRIKSTCSEIAARFKSSDVVESIKVLQEAANEAGKAWSGSWLGYHSRIYYNQLKPVPPGARFSQEWGLSDRYSNDTIGEWCEYTFDTVYNVLKSTSKNISLEQLEELANNASEVIPDLQEELISIIFACLANGEDEYLSHLKEETKDCKVLSTSQFIDYLRPSGTFMSRDMVAMQSGLHTPPHIYLQAQLLAIQSPAGVAENLKKVATRLSLHLTNKSRAYMHSSQPGTPETLNGICVPPKNKQNNPIAKQIHHLSANSLSQCT</sequence>
<name>A0ABR9VRD7_9SYNC</name>
<dbReference type="EMBL" id="JADEVV010000019">
    <property type="protein sequence ID" value="MBE9253887.1"/>
    <property type="molecule type" value="Genomic_DNA"/>
</dbReference>
<dbReference type="Proteomes" id="UP000658720">
    <property type="component" value="Unassembled WGS sequence"/>
</dbReference>
<comment type="caution">
    <text evidence="1">The sequence shown here is derived from an EMBL/GenBank/DDBJ whole genome shotgun (WGS) entry which is preliminary data.</text>
</comment>